<sequence>MNDLGMNALYLETRAADLDRLAEQRRERLEALREARAARGRTPWRAWLVHPLRAARRSVAIRRAYV</sequence>
<accession>A0ABT8G613</accession>
<dbReference type="EMBL" id="JAUHPW010000001">
    <property type="protein sequence ID" value="MDN4474580.1"/>
    <property type="molecule type" value="Genomic_DNA"/>
</dbReference>
<comment type="caution">
    <text evidence="1">The sequence shown here is derived from an EMBL/GenBank/DDBJ whole genome shotgun (WGS) entry which is preliminary data.</text>
</comment>
<proteinExistence type="predicted"/>
<evidence type="ECO:0000313" key="1">
    <source>
        <dbReference type="EMBL" id="MDN4474580.1"/>
    </source>
</evidence>
<keyword evidence="2" id="KW-1185">Reference proteome</keyword>
<evidence type="ECO:0000313" key="2">
    <source>
        <dbReference type="Proteomes" id="UP001172728"/>
    </source>
</evidence>
<gene>
    <name evidence="1" type="ORF">QQX09_01800</name>
</gene>
<organism evidence="1 2">
    <name type="scientific">Demequina litoralis</name>
    <dbReference type="NCBI Taxonomy" id="3051660"/>
    <lineage>
        <taxon>Bacteria</taxon>
        <taxon>Bacillati</taxon>
        <taxon>Actinomycetota</taxon>
        <taxon>Actinomycetes</taxon>
        <taxon>Micrococcales</taxon>
        <taxon>Demequinaceae</taxon>
        <taxon>Demequina</taxon>
    </lineage>
</organism>
<dbReference type="RefSeq" id="WP_301130983.1">
    <property type="nucleotide sequence ID" value="NZ_JAUHPW010000001.1"/>
</dbReference>
<dbReference type="Proteomes" id="UP001172728">
    <property type="component" value="Unassembled WGS sequence"/>
</dbReference>
<name>A0ABT8G613_9MICO</name>
<reference evidence="1" key="1">
    <citation type="submission" date="2023-06" db="EMBL/GenBank/DDBJ databases">
        <title>Sysu t00192.</title>
        <authorList>
            <person name="Gao L."/>
            <person name="Fang B.-Z."/>
            <person name="Li W.-J."/>
        </authorList>
    </citation>
    <scope>NUCLEOTIDE SEQUENCE</scope>
    <source>
        <strain evidence="1">SYSU T00192</strain>
    </source>
</reference>
<protein>
    <submittedName>
        <fullName evidence="1">Uncharacterized protein</fullName>
    </submittedName>
</protein>